<dbReference type="GO" id="GO:0106414">
    <property type="term" value="F:mRNA dihydrouridine synthase activity"/>
    <property type="evidence" value="ECO:0007669"/>
    <property type="project" value="Ensembl"/>
</dbReference>
<evidence type="ECO:0000256" key="6">
    <source>
        <dbReference type="ARBA" id="ARBA00022664"/>
    </source>
</evidence>
<dbReference type="STRING" id="8840.ENSAPLP00000016769"/>
<evidence type="ECO:0000256" key="2">
    <source>
        <dbReference type="ARBA" id="ARBA00005451"/>
    </source>
</evidence>
<dbReference type="FunFam" id="3.20.20.70:FF:000067">
    <property type="entry name" value="tRNA-dihydrouridine(47) synthase [NAD(P)(+)]"/>
    <property type="match status" value="1"/>
</dbReference>
<evidence type="ECO:0000256" key="15">
    <source>
        <dbReference type="ARBA" id="ARBA00048266"/>
    </source>
</evidence>
<dbReference type="PROSITE" id="PS01136">
    <property type="entry name" value="UPF0034"/>
    <property type="match status" value="1"/>
</dbReference>
<evidence type="ECO:0000256" key="1">
    <source>
        <dbReference type="ARBA" id="ARBA00001917"/>
    </source>
</evidence>
<evidence type="ECO:0000256" key="5">
    <source>
        <dbReference type="ARBA" id="ARBA00022643"/>
    </source>
</evidence>
<feature type="domain" description="DUS-like FMN-binding" evidence="20">
    <location>
        <begin position="497"/>
        <end position="730"/>
    </location>
</feature>
<keyword evidence="11" id="KW-0862">Zinc</keyword>
<dbReference type="PANTHER" id="PTHR45846:SF1">
    <property type="entry name" value="TRNA-DIHYDROURIDINE(47) SYNTHASE [NAD(P)(+)]-LIKE"/>
    <property type="match status" value="1"/>
</dbReference>
<evidence type="ECO:0000256" key="18">
    <source>
        <dbReference type="ARBA" id="ARBA00049513"/>
    </source>
</evidence>
<dbReference type="CDD" id="cd02801">
    <property type="entry name" value="DUS_like_FMN"/>
    <property type="match status" value="1"/>
</dbReference>
<dbReference type="GO" id="GO:0008270">
    <property type="term" value="F:zinc ion binding"/>
    <property type="evidence" value="ECO:0007669"/>
    <property type="project" value="UniProtKB-KW"/>
</dbReference>
<keyword evidence="7" id="KW-0819">tRNA processing</keyword>
<feature type="region of interest" description="Disordered" evidence="19">
    <location>
        <begin position="166"/>
        <end position="291"/>
    </location>
</feature>
<name>A0A493ST27_ANAPP</name>
<evidence type="ECO:0000256" key="17">
    <source>
        <dbReference type="ARBA" id="ARBA00049447"/>
    </source>
</evidence>
<comment type="catalytic activity">
    <reaction evidence="17">
        <text>a 5,6-dihydrouridine in mRNA + NADP(+) = a uridine in mRNA + NADPH + H(+)</text>
        <dbReference type="Rhea" id="RHEA:69855"/>
        <dbReference type="Rhea" id="RHEA-COMP:14658"/>
        <dbReference type="Rhea" id="RHEA-COMP:17789"/>
        <dbReference type="ChEBI" id="CHEBI:15378"/>
        <dbReference type="ChEBI" id="CHEBI:57783"/>
        <dbReference type="ChEBI" id="CHEBI:58349"/>
        <dbReference type="ChEBI" id="CHEBI:65315"/>
        <dbReference type="ChEBI" id="CHEBI:74443"/>
    </reaction>
    <physiologicalReaction direction="right-to-left" evidence="17">
        <dbReference type="Rhea" id="RHEA:69857"/>
    </physiologicalReaction>
</comment>
<accession>A0A493ST27</accession>
<dbReference type="GO" id="GO:0102265">
    <property type="term" value="F:tRNA-dihydrouridine47 synthase activity"/>
    <property type="evidence" value="ECO:0007669"/>
    <property type="project" value="UniProtKB-EC"/>
</dbReference>
<feature type="compositionally biased region" description="Low complexity" evidence="19">
    <location>
        <begin position="241"/>
        <end position="253"/>
    </location>
</feature>
<evidence type="ECO:0000313" key="22">
    <source>
        <dbReference type="Proteomes" id="UP000016666"/>
    </source>
</evidence>
<evidence type="ECO:0000256" key="7">
    <source>
        <dbReference type="ARBA" id="ARBA00022694"/>
    </source>
</evidence>
<evidence type="ECO:0000313" key="21">
    <source>
        <dbReference type="Ensembl" id="ENSAPLP00000016769.1"/>
    </source>
</evidence>
<gene>
    <name evidence="21" type="primary">DUS3L</name>
</gene>
<comment type="catalytic activity">
    <reaction evidence="15">
        <text>5,6-dihydrouridine(47) in tRNA + NAD(+) = uridine(47) in tRNA + NADH + H(+)</text>
        <dbReference type="Rhea" id="RHEA:53364"/>
        <dbReference type="Rhea" id="RHEA-COMP:13539"/>
        <dbReference type="Rhea" id="RHEA-COMP:13540"/>
        <dbReference type="ChEBI" id="CHEBI:15378"/>
        <dbReference type="ChEBI" id="CHEBI:57540"/>
        <dbReference type="ChEBI" id="CHEBI:57945"/>
        <dbReference type="ChEBI" id="CHEBI:65315"/>
        <dbReference type="ChEBI" id="CHEBI:74443"/>
        <dbReference type="EC" id="1.3.1.89"/>
    </reaction>
    <physiologicalReaction direction="right-to-left" evidence="15">
        <dbReference type="Rhea" id="RHEA:53366"/>
    </physiologicalReaction>
</comment>
<dbReference type="InterPro" id="IPR035587">
    <property type="entry name" value="DUS-like_FMN-bd"/>
</dbReference>
<comment type="catalytic activity">
    <reaction evidence="18">
        <text>5,6-dihydrouridine(47) in tRNA + NADP(+) = uridine(47) in tRNA + NADPH + H(+)</text>
        <dbReference type="Rhea" id="RHEA:53360"/>
        <dbReference type="Rhea" id="RHEA-COMP:13539"/>
        <dbReference type="Rhea" id="RHEA-COMP:13540"/>
        <dbReference type="ChEBI" id="CHEBI:15378"/>
        <dbReference type="ChEBI" id="CHEBI:57783"/>
        <dbReference type="ChEBI" id="CHEBI:58349"/>
        <dbReference type="ChEBI" id="CHEBI:65315"/>
        <dbReference type="ChEBI" id="CHEBI:74443"/>
        <dbReference type="EC" id="1.3.1.89"/>
    </reaction>
    <physiologicalReaction direction="right-to-left" evidence="18">
        <dbReference type="Rhea" id="RHEA:53362"/>
    </physiologicalReaction>
</comment>
<reference evidence="21 22" key="1">
    <citation type="submission" date="2017-10" db="EMBL/GenBank/DDBJ databases">
        <title>A new Pekin duck reference genome.</title>
        <authorList>
            <person name="Hou Z.-C."/>
            <person name="Zhou Z.-K."/>
            <person name="Zhu F."/>
            <person name="Hou S.-S."/>
        </authorList>
    </citation>
    <scope>NUCLEOTIDE SEQUENCE [LARGE SCALE GENOMIC DNA]</scope>
</reference>
<keyword evidence="22" id="KW-1185">Reference proteome</keyword>
<keyword evidence="10" id="KW-0863">Zinc-finger</keyword>
<evidence type="ECO:0000256" key="19">
    <source>
        <dbReference type="SAM" id="MobiDB-lite"/>
    </source>
</evidence>
<feature type="compositionally biased region" description="Pro residues" evidence="19">
    <location>
        <begin position="225"/>
        <end position="238"/>
    </location>
</feature>
<sequence>MQGTQTKKGCNKCCKHMERYNSNTGGRHHMRISPSLKRGFTQWFIFKAPTSTPRPNTRAESILQTVSGAPATHTVRDSLLSTSTRSTEQHHRPVLFYGGSSPCWKPTQIPRDKVALSHIPLSLAQPNWCSIFHLFPLTATHRQHTQHLPCASPKTRRDQGHLLLRCHHQPHPSGHSSKVLPGGWDIEQRNPQQSWERQSECRDPLNTQGASTAPTYKAGTEAPASPEPPTSPNLAPRPEPQRATPQQPAQPTTMKAPGPSPAFYTDSRSRDGRHRRVRQQDGGGGRGGSGPGAGCADKCYFGPRCRFLHDISEYMATKPPDLGHSCVLFETFGKCLYGITCRFAKAHLGDGYQNIINTDLTKQWEGKSLVRNNLSKDLQHQLRKKKFSFKKADEYLRSLAKPHKNSGKGGKALGCSAEDLEVSNYTMPQEGLGDAPECLVLPDEGGDPKQAALQSPVPIEGEGECPIKTAGLVTDEDIVKLRPCEKKKLEIQGKLYLAPLTTCGNLPFRRICKRFGADITCGEMAVCTNLLQGQSSEWALLKRHHTEDVFGVQLEGAFPDTMTKCAELLNQTIDVDFVDINVGCPIDLVYKKGGGCALMTRTNKFEQIVRGMNLVLDVPLTVKIRTGVQEKINVAHKIIPKLREWGASMVTLHGRSREQRYTRVADWDYIAECAKIASPMPLFGNGDILSFEDANQAMQMGVSGIMIARGALIKPWLFTEIKEQRHWDISSSERFDILKDFTNYGLEHWGSDTQGVEKTRKFLLEWLSFLCRYIPVGLLEHLPQKINERPPYYIGRDYLETLMASQNVDDWIKISELLLGPVPTNFTFLPKHKANSYR</sequence>
<keyword evidence="4" id="KW-0285">Flavoprotein</keyword>
<dbReference type="Gene3D" id="3.20.20.70">
    <property type="entry name" value="Aldolase class I"/>
    <property type="match status" value="1"/>
</dbReference>
<reference evidence="21" key="3">
    <citation type="submission" date="2025-09" db="UniProtKB">
        <authorList>
            <consortium name="Ensembl"/>
        </authorList>
    </citation>
    <scope>IDENTIFICATION</scope>
</reference>
<dbReference type="GO" id="GO:0006417">
    <property type="term" value="P:regulation of translation"/>
    <property type="evidence" value="ECO:0007669"/>
    <property type="project" value="Ensembl"/>
</dbReference>
<keyword evidence="13" id="KW-0560">Oxidoreductase</keyword>
<dbReference type="Pfam" id="PF01207">
    <property type="entry name" value="Dus"/>
    <property type="match status" value="1"/>
</dbReference>
<evidence type="ECO:0000256" key="14">
    <source>
        <dbReference type="ARBA" id="ARBA00023027"/>
    </source>
</evidence>
<feature type="compositionally biased region" description="Gly residues" evidence="19">
    <location>
        <begin position="281"/>
        <end position="291"/>
    </location>
</feature>
<dbReference type="EC" id="1.3.1.89" evidence="3"/>
<keyword evidence="5" id="KW-0288">FMN</keyword>
<dbReference type="InterPro" id="IPR013785">
    <property type="entry name" value="Aldolase_TIM"/>
</dbReference>
<organism evidence="21 22">
    <name type="scientific">Anas platyrhynchos platyrhynchos</name>
    <name type="common">Northern mallard</name>
    <dbReference type="NCBI Taxonomy" id="8840"/>
    <lineage>
        <taxon>Eukaryota</taxon>
        <taxon>Metazoa</taxon>
        <taxon>Chordata</taxon>
        <taxon>Craniata</taxon>
        <taxon>Vertebrata</taxon>
        <taxon>Euteleostomi</taxon>
        <taxon>Archelosauria</taxon>
        <taxon>Archosauria</taxon>
        <taxon>Dinosauria</taxon>
        <taxon>Saurischia</taxon>
        <taxon>Theropoda</taxon>
        <taxon>Coelurosauria</taxon>
        <taxon>Aves</taxon>
        <taxon>Neognathae</taxon>
        <taxon>Galloanserae</taxon>
        <taxon>Anseriformes</taxon>
        <taxon>Anatidae</taxon>
        <taxon>Anatinae</taxon>
        <taxon>Anas</taxon>
    </lineage>
</organism>
<evidence type="ECO:0000256" key="3">
    <source>
        <dbReference type="ARBA" id="ARBA00012376"/>
    </source>
</evidence>
<keyword evidence="8" id="KW-0479">Metal-binding</keyword>
<evidence type="ECO:0000256" key="11">
    <source>
        <dbReference type="ARBA" id="ARBA00022833"/>
    </source>
</evidence>
<evidence type="ECO:0000256" key="8">
    <source>
        <dbReference type="ARBA" id="ARBA00022723"/>
    </source>
</evidence>
<protein>
    <recommendedName>
        <fullName evidence="3">tRNA-dihydrouridine(47) synthase [NAD(P)(+)]</fullName>
        <ecNumber evidence="3">1.3.1.89</ecNumber>
    </recommendedName>
</protein>
<proteinExistence type="inferred from homology"/>
<dbReference type="AlphaFoldDB" id="A0A493ST27"/>
<keyword evidence="14" id="KW-0520">NAD</keyword>
<dbReference type="PANTHER" id="PTHR45846">
    <property type="entry name" value="TRNA-DIHYDROURIDINE(47) SYNTHASE [NAD(P)(+)]-LIKE"/>
    <property type="match status" value="1"/>
</dbReference>
<dbReference type="GeneTree" id="ENSGT00550000075134"/>
<dbReference type="Ensembl" id="ENSAPLT00000044914.1">
    <property type="protein sequence ID" value="ENSAPLP00000016769.1"/>
    <property type="gene ID" value="ENSAPLG00000004636.2"/>
</dbReference>
<reference evidence="21" key="2">
    <citation type="submission" date="2025-08" db="UniProtKB">
        <authorList>
            <consortium name="Ensembl"/>
        </authorList>
    </citation>
    <scope>IDENTIFICATION</scope>
</reference>
<evidence type="ECO:0000256" key="9">
    <source>
        <dbReference type="ARBA" id="ARBA00022737"/>
    </source>
</evidence>
<keyword evidence="9" id="KW-0677">Repeat</keyword>
<evidence type="ECO:0000259" key="20">
    <source>
        <dbReference type="Pfam" id="PF01207"/>
    </source>
</evidence>
<dbReference type="InterPro" id="IPR018517">
    <property type="entry name" value="tRNA_hU_synthase_CS"/>
</dbReference>
<evidence type="ECO:0000256" key="16">
    <source>
        <dbReference type="ARBA" id="ARBA00048342"/>
    </source>
</evidence>
<comment type="cofactor">
    <cofactor evidence="1">
        <name>FMN</name>
        <dbReference type="ChEBI" id="CHEBI:58210"/>
    </cofactor>
</comment>
<dbReference type="GO" id="GO:0006397">
    <property type="term" value="P:mRNA processing"/>
    <property type="evidence" value="ECO:0007669"/>
    <property type="project" value="UniProtKB-KW"/>
</dbReference>
<dbReference type="Proteomes" id="UP000016666">
    <property type="component" value="Chromosome 29"/>
</dbReference>
<keyword evidence="6" id="KW-0507">mRNA processing</keyword>
<comment type="similarity">
    <text evidence="2">Belongs to the Dus family. Dus3 subfamily.</text>
</comment>
<evidence type="ECO:0000256" key="12">
    <source>
        <dbReference type="ARBA" id="ARBA00022857"/>
    </source>
</evidence>
<feature type="compositionally biased region" description="Polar residues" evidence="19">
    <location>
        <begin position="205"/>
        <end position="214"/>
    </location>
</feature>
<evidence type="ECO:0000256" key="10">
    <source>
        <dbReference type="ARBA" id="ARBA00022771"/>
    </source>
</evidence>
<dbReference type="Pfam" id="PF25585">
    <property type="entry name" value="zf-CCCH_DUS3L"/>
    <property type="match status" value="1"/>
</dbReference>
<evidence type="ECO:0000256" key="4">
    <source>
        <dbReference type="ARBA" id="ARBA00022630"/>
    </source>
</evidence>
<dbReference type="GO" id="GO:0003723">
    <property type="term" value="F:RNA binding"/>
    <property type="evidence" value="ECO:0007669"/>
    <property type="project" value="TreeGrafter"/>
</dbReference>
<evidence type="ECO:0000256" key="13">
    <source>
        <dbReference type="ARBA" id="ARBA00023002"/>
    </source>
</evidence>
<dbReference type="GO" id="GO:0050660">
    <property type="term" value="F:flavin adenine dinucleotide binding"/>
    <property type="evidence" value="ECO:0007669"/>
    <property type="project" value="InterPro"/>
</dbReference>
<keyword evidence="12" id="KW-0521">NADP</keyword>
<comment type="catalytic activity">
    <reaction evidence="16">
        <text>a 5,6-dihydrouridine in mRNA + NAD(+) = a uridine in mRNA + NADH + H(+)</text>
        <dbReference type="Rhea" id="RHEA:69851"/>
        <dbReference type="Rhea" id="RHEA-COMP:14658"/>
        <dbReference type="Rhea" id="RHEA-COMP:17789"/>
        <dbReference type="ChEBI" id="CHEBI:15378"/>
        <dbReference type="ChEBI" id="CHEBI:57540"/>
        <dbReference type="ChEBI" id="CHEBI:57945"/>
        <dbReference type="ChEBI" id="CHEBI:65315"/>
        <dbReference type="ChEBI" id="CHEBI:74443"/>
    </reaction>
    <physiologicalReaction direction="right-to-left" evidence="16">
        <dbReference type="Rhea" id="RHEA:69853"/>
    </physiologicalReaction>
</comment>
<dbReference type="SUPFAM" id="SSF51395">
    <property type="entry name" value="FMN-linked oxidoreductases"/>
    <property type="match status" value="1"/>
</dbReference>